<proteinExistence type="predicted"/>
<keyword evidence="1" id="KW-0812">Transmembrane</keyword>
<comment type="caution">
    <text evidence="2">The sequence shown here is derived from an EMBL/GenBank/DDBJ whole genome shotgun (WGS) entry which is preliminary data.</text>
</comment>
<sequence>MALLATLPSATRFLLNQVLRAAVAAVLVVTVCATLLCLYWLATDPDAALPDVPFAWTGMVALGLAVGLPVAVVFGFTVAPLSASLGRVHPALMWLTSAGGGLLLVTLMTTPKLAVLGALGGVVSAWLNRRAKAA</sequence>
<keyword evidence="3" id="KW-1185">Reference proteome</keyword>
<evidence type="ECO:0000313" key="3">
    <source>
        <dbReference type="Proteomes" id="UP000484842"/>
    </source>
</evidence>
<protein>
    <submittedName>
        <fullName evidence="2">Uncharacterized protein</fullName>
    </submittedName>
</protein>
<feature type="transmembrane region" description="Helical" evidence="1">
    <location>
        <begin position="54"/>
        <end position="79"/>
    </location>
</feature>
<keyword evidence="1" id="KW-0472">Membrane</keyword>
<gene>
    <name evidence="2" type="ORF">F8S09_06775</name>
</gene>
<accession>A0A7X1TRG5</accession>
<dbReference type="EMBL" id="WBSL01000002">
    <property type="protein sequence ID" value="MPY66399.1"/>
    <property type="molecule type" value="Genomic_DNA"/>
</dbReference>
<evidence type="ECO:0000313" key="2">
    <source>
        <dbReference type="EMBL" id="MPY66399.1"/>
    </source>
</evidence>
<name>A0A7X1TRG5_9DEIO</name>
<feature type="transmembrane region" description="Helical" evidence="1">
    <location>
        <begin position="91"/>
        <end position="107"/>
    </location>
</feature>
<dbReference type="Proteomes" id="UP000484842">
    <property type="component" value="Unassembled WGS sequence"/>
</dbReference>
<dbReference type="AlphaFoldDB" id="A0A7X1TRG5"/>
<dbReference type="RefSeq" id="WP_152870439.1">
    <property type="nucleotide sequence ID" value="NZ_WBSL01000002.1"/>
</dbReference>
<evidence type="ECO:0000256" key="1">
    <source>
        <dbReference type="SAM" id="Phobius"/>
    </source>
</evidence>
<organism evidence="2 3">
    <name type="scientific">Deinococcus terrestris</name>
    <dbReference type="NCBI Taxonomy" id="2651870"/>
    <lineage>
        <taxon>Bacteria</taxon>
        <taxon>Thermotogati</taxon>
        <taxon>Deinococcota</taxon>
        <taxon>Deinococci</taxon>
        <taxon>Deinococcales</taxon>
        <taxon>Deinococcaceae</taxon>
        <taxon>Deinococcus</taxon>
    </lineage>
</organism>
<keyword evidence="1" id="KW-1133">Transmembrane helix</keyword>
<feature type="transmembrane region" description="Helical" evidence="1">
    <location>
        <begin position="21"/>
        <end position="42"/>
    </location>
</feature>
<reference evidence="2 3" key="1">
    <citation type="submission" date="2019-10" db="EMBL/GenBank/DDBJ databases">
        <title>Deinococcus sp. isolated from soil.</title>
        <authorList>
            <person name="Li Y."/>
            <person name="Wang J."/>
        </authorList>
    </citation>
    <scope>NUCLEOTIDE SEQUENCE [LARGE SCALE GENOMIC DNA]</scope>
    <source>
        <strain evidence="2 3">SDU3-2</strain>
    </source>
</reference>